<dbReference type="AlphaFoldDB" id="A0A319EWG7"/>
<dbReference type="VEuPathDB" id="FungiDB:BO78DRAFT_439955"/>
<protein>
    <submittedName>
        <fullName evidence="2">Uncharacterized protein</fullName>
    </submittedName>
</protein>
<dbReference type="Proteomes" id="UP000248423">
    <property type="component" value="Unassembled WGS sequence"/>
</dbReference>
<proteinExistence type="predicted"/>
<name>A0A319EWG7_ASPSB</name>
<evidence type="ECO:0000313" key="2">
    <source>
        <dbReference type="EMBL" id="PYI08914.1"/>
    </source>
</evidence>
<feature type="compositionally biased region" description="Basic and acidic residues" evidence="1">
    <location>
        <begin position="66"/>
        <end position="87"/>
    </location>
</feature>
<dbReference type="EMBL" id="KZ826331">
    <property type="protein sequence ID" value="PYI08914.1"/>
    <property type="molecule type" value="Genomic_DNA"/>
</dbReference>
<sequence length="120" mass="13872">MHNSIVHPSRILRSPFRSETRDIHAYHPSTHPPTHHPKVVVYSSAIHCNARSVYLAYLVMYQTGRKDKDKDKDIRGKERERERERGRGRGRGMTHAAGYNYIMTMTMTITMTTSLDFPTG</sequence>
<evidence type="ECO:0000313" key="3">
    <source>
        <dbReference type="Proteomes" id="UP000248423"/>
    </source>
</evidence>
<gene>
    <name evidence="2" type="ORF">BO78DRAFT_439955</name>
</gene>
<reference evidence="2 3" key="1">
    <citation type="submission" date="2018-02" db="EMBL/GenBank/DDBJ databases">
        <title>The genomes of Aspergillus section Nigri reveals drivers in fungal speciation.</title>
        <authorList>
            <consortium name="DOE Joint Genome Institute"/>
            <person name="Vesth T.C."/>
            <person name="Nybo J."/>
            <person name="Theobald S."/>
            <person name="Brandl J."/>
            <person name="Frisvad J.C."/>
            <person name="Nielsen K.F."/>
            <person name="Lyhne E.K."/>
            <person name="Kogle M.E."/>
            <person name="Kuo A."/>
            <person name="Riley R."/>
            <person name="Clum A."/>
            <person name="Nolan M."/>
            <person name="Lipzen A."/>
            <person name="Salamov A."/>
            <person name="Henrissat B."/>
            <person name="Wiebenga A."/>
            <person name="De vries R.P."/>
            <person name="Grigoriev I.V."/>
            <person name="Mortensen U.H."/>
            <person name="Andersen M.R."/>
            <person name="Baker S.E."/>
        </authorList>
    </citation>
    <scope>NUCLEOTIDE SEQUENCE [LARGE SCALE GENOMIC DNA]</scope>
    <source>
        <strain evidence="2 3">CBS 121057</strain>
    </source>
</reference>
<organism evidence="2 3">
    <name type="scientific">Aspergillus sclerotiicarbonarius (strain CBS 121057 / IBT 28362)</name>
    <dbReference type="NCBI Taxonomy" id="1448318"/>
    <lineage>
        <taxon>Eukaryota</taxon>
        <taxon>Fungi</taxon>
        <taxon>Dikarya</taxon>
        <taxon>Ascomycota</taxon>
        <taxon>Pezizomycotina</taxon>
        <taxon>Eurotiomycetes</taxon>
        <taxon>Eurotiomycetidae</taxon>
        <taxon>Eurotiales</taxon>
        <taxon>Aspergillaceae</taxon>
        <taxon>Aspergillus</taxon>
        <taxon>Aspergillus subgen. Circumdati</taxon>
    </lineage>
</organism>
<feature type="region of interest" description="Disordered" evidence="1">
    <location>
        <begin position="66"/>
        <end position="94"/>
    </location>
</feature>
<accession>A0A319EWG7</accession>
<evidence type="ECO:0000256" key="1">
    <source>
        <dbReference type="SAM" id="MobiDB-lite"/>
    </source>
</evidence>
<keyword evidence="3" id="KW-1185">Reference proteome</keyword>